<proteinExistence type="inferred from homology"/>
<evidence type="ECO:0000256" key="20">
    <source>
        <dbReference type="ARBA" id="ARBA00049151"/>
    </source>
</evidence>
<evidence type="ECO:0000256" key="22">
    <source>
        <dbReference type="RuleBase" id="RU000363"/>
    </source>
</evidence>
<comment type="catalytic activity">
    <reaction evidence="21">
        <text>resolvin E1 + NAD(+) = 18-oxo-resolvin E1 + NADH + H(+)</text>
        <dbReference type="Rhea" id="RHEA:49244"/>
        <dbReference type="ChEBI" id="CHEBI:15378"/>
        <dbReference type="ChEBI" id="CHEBI:57540"/>
        <dbReference type="ChEBI" id="CHEBI:57945"/>
        <dbReference type="ChEBI" id="CHEBI:91000"/>
        <dbReference type="ChEBI" id="CHEBI:91001"/>
    </reaction>
    <physiologicalReaction direction="left-to-right" evidence="21">
        <dbReference type="Rhea" id="RHEA:49245"/>
    </physiologicalReaction>
</comment>
<evidence type="ECO:0000313" key="23">
    <source>
        <dbReference type="EMBL" id="KAF8781907.1"/>
    </source>
</evidence>
<evidence type="ECO:0000256" key="17">
    <source>
        <dbReference type="ARBA" id="ARBA00048611"/>
    </source>
</evidence>
<evidence type="ECO:0000256" key="18">
    <source>
        <dbReference type="ARBA" id="ARBA00048739"/>
    </source>
</evidence>
<dbReference type="PRINTS" id="PR00081">
    <property type="entry name" value="GDHRDH"/>
</dbReference>
<dbReference type="SUPFAM" id="SSF51735">
    <property type="entry name" value="NAD(P)-binding Rossmann-fold domains"/>
    <property type="match status" value="1"/>
</dbReference>
<dbReference type="EMBL" id="JABXBU010001863">
    <property type="protein sequence ID" value="KAF8781907.1"/>
    <property type="molecule type" value="Genomic_DNA"/>
</dbReference>
<dbReference type="Gene3D" id="3.40.50.720">
    <property type="entry name" value="NAD(P)-binding Rossmann-like Domain"/>
    <property type="match status" value="1"/>
</dbReference>
<evidence type="ECO:0000256" key="10">
    <source>
        <dbReference type="ARBA" id="ARBA00047672"/>
    </source>
</evidence>
<reference evidence="23" key="2">
    <citation type="submission" date="2020-06" db="EMBL/GenBank/DDBJ databases">
        <authorList>
            <person name="Sheffer M."/>
        </authorList>
    </citation>
    <scope>NUCLEOTIDE SEQUENCE</scope>
</reference>
<dbReference type="CDD" id="cd05323">
    <property type="entry name" value="ADH_SDR_c_like"/>
    <property type="match status" value="1"/>
</dbReference>
<comment type="catalytic activity">
    <reaction evidence="11">
        <text>14-hydroxy-(4Z,7Z,10Z,12E,16Z,19Z)-docosahexaenoate + NAD(+) = 14-oxo-(4Z,7Z,10Z,12E,16Z,19Z)-docosahexaenoate + NADH + H(+)</text>
        <dbReference type="Rhea" id="RHEA:48952"/>
        <dbReference type="ChEBI" id="CHEBI:15378"/>
        <dbReference type="ChEBI" id="CHEBI:57540"/>
        <dbReference type="ChEBI" id="CHEBI:57945"/>
        <dbReference type="ChEBI" id="CHEBI:90866"/>
        <dbReference type="ChEBI" id="CHEBI:90867"/>
    </reaction>
    <physiologicalReaction direction="left-to-right" evidence="11">
        <dbReference type="Rhea" id="RHEA:48953"/>
    </physiologicalReaction>
</comment>
<gene>
    <name evidence="23" type="ORF">HNY73_012249</name>
</gene>
<comment type="catalytic activity">
    <reaction evidence="18">
        <text>prostaglandin E2 + NAD(+) = 15-oxoprostaglandin E2 + NADH + H(+)</text>
        <dbReference type="Rhea" id="RHEA:11876"/>
        <dbReference type="ChEBI" id="CHEBI:15378"/>
        <dbReference type="ChEBI" id="CHEBI:57400"/>
        <dbReference type="ChEBI" id="CHEBI:57540"/>
        <dbReference type="ChEBI" id="CHEBI:57945"/>
        <dbReference type="ChEBI" id="CHEBI:606564"/>
        <dbReference type="EC" id="1.1.1.141"/>
    </reaction>
    <physiologicalReaction direction="left-to-right" evidence="18">
        <dbReference type="Rhea" id="RHEA:11877"/>
    </physiologicalReaction>
</comment>
<dbReference type="FunFam" id="3.40.50.720:FF:000149">
    <property type="entry name" value="15-hydroxyprostaglandin dehydrogenase [NAD(+)]"/>
    <property type="match status" value="1"/>
</dbReference>
<dbReference type="AlphaFoldDB" id="A0A8T0EWD9"/>
<evidence type="ECO:0000256" key="16">
    <source>
        <dbReference type="ARBA" id="ARBA00048535"/>
    </source>
</evidence>
<dbReference type="Proteomes" id="UP000807504">
    <property type="component" value="Unassembled WGS sequence"/>
</dbReference>
<organism evidence="23 24">
    <name type="scientific">Argiope bruennichi</name>
    <name type="common">Wasp spider</name>
    <name type="synonym">Aranea bruennichi</name>
    <dbReference type="NCBI Taxonomy" id="94029"/>
    <lineage>
        <taxon>Eukaryota</taxon>
        <taxon>Metazoa</taxon>
        <taxon>Ecdysozoa</taxon>
        <taxon>Arthropoda</taxon>
        <taxon>Chelicerata</taxon>
        <taxon>Arachnida</taxon>
        <taxon>Araneae</taxon>
        <taxon>Araneomorphae</taxon>
        <taxon>Entelegynae</taxon>
        <taxon>Araneoidea</taxon>
        <taxon>Araneidae</taxon>
        <taxon>Argiope</taxon>
    </lineage>
</organism>
<comment type="catalytic activity">
    <reaction evidence="14">
        <text>resolvin D1 + NAD(+) = 17-oxoresolvin D1 + NADH + H(+)</text>
        <dbReference type="Rhea" id="RHEA:50128"/>
        <dbReference type="ChEBI" id="CHEBI:15378"/>
        <dbReference type="ChEBI" id="CHEBI:57540"/>
        <dbReference type="ChEBI" id="CHEBI:57945"/>
        <dbReference type="ChEBI" id="CHEBI:132079"/>
        <dbReference type="ChEBI" id="CHEBI:132081"/>
    </reaction>
    <physiologicalReaction direction="left-to-right" evidence="14">
        <dbReference type="Rhea" id="RHEA:50129"/>
    </physiologicalReaction>
</comment>
<evidence type="ECO:0000256" key="3">
    <source>
        <dbReference type="ARBA" id="ARBA00038968"/>
    </source>
</evidence>
<dbReference type="GO" id="GO:0016404">
    <property type="term" value="F:15-hydroxyprostaglandin dehydrogenase (NAD+) activity"/>
    <property type="evidence" value="ECO:0007669"/>
    <property type="project" value="UniProtKB-EC"/>
</dbReference>
<evidence type="ECO:0000256" key="8">
    <source>
        <dbReference type="ARBA" id="ARBA00045705"/>
    </source>
</evidence>
<dbReference type="GO" id="GO:0047034">
    <property type="term" value="F:15-hydroxyicosatetraenoate dehydrogenase activity"/>
    <property type="evidence" value="ECO:0007669"/>
    <property type="project" value="UniProtKB-EC"/>
</dbReference>
<evidence type="ECO:0000313" key="24">
    <source>
        <dbReference type="Proteomes" id="UP000807504"/>
    </source>
</evidence>
<comment type="catalytic activity">
    <reaction evidence="17">
        <text>prostaglandin A1 + NAD(+) = 15-oxo-prostaglandin A1 + NADH + H(+)</text>
        <dbReference type="Rhea" id="RHEA:41263"/>
        <dbReference type="ChEBI" id="CHEBI:15378"/>
        <dbReference type="ChEBI" id="CHEBI:57398"/>
        <dbReference type="ChEBI" id="CHEBI:57540"/>
        <dbReference type="ChEBI" id="CHEBI:57945"/>
        <dbReference type="ChEBI" id="CHEBI:85072"/>
    </reaction>
    <physiologicalReaction direction="left-to-right" evidence="17">
        <dbReference type="Rhea" id="RHEA:41264"/>
    </physiologicalReaction>
</comment>
<dbReference type="InterPro" id="IPR002347">
    <property type="entry name" value="SDR_fam"/>
</dbReference>
<reference evidence="23" key="1">
    <citation type="journal article" date="2020" name="bioRxiv">
        <title>Chromosome-level reference genome of the European wasp spider Argiope bruennichi: a resource for studies on range expansion and evolutionary adaptation.</title>
        <authorList>
            <person name="Sheffer M.M."/>
            <person name="Hoppe A."/>
            <person name="Krehenwinkel H."/>
            <person name="Uhl G."/>
            <person name="Kuss A.W."/>
            <person name="Jensen L."/>
            <person name="Jensen C."/>
            <person name="Gillespie R.G."/>
            <person name="Hoff K.J."/>
            <person name="Prost S."/>
        </authorList>
    </citation>
    <scope>NUCLEOTIDE SEQUENCE</scope>
</reference>
<comment type="catalytic activity">
    <reaction evidence="9">
        <text>prostaglandin E1 + NAD(+) = 15-oxoprostaglandin E1 + NADH + H(+)</text>
        <dbReference type="Rhea" id="RHEA:16477"/>
        <dbReference type="ChEBI" id="CHEBI:15378"/>
        <dbReference type="ChEBI" id="CHEBI:57397"/>
        <dbReference type="ChEBI" id="CHEBI:57401"/>
        <dbReference type="ChEBI" id="CHEBI:57540"/>
        <dbReference type="ChEBI" id="CHEBI:57945"/>
    </reaction>
    <physiologicalReaction direction="left-to-right" evidence="9">
        <dbReference type="Rhea" id="RHEA:16478"/>
    </physiologicalReaction>
</comment>
<evidence type="ECO:0000256" key="14">
    <source>
        <dbReference type="ARBA" id="ARBA00048170"/>
    </source>
</evidence>
<comment type="catalytic activity">
    <reaction evidence="16">
        <text>lipoxin A4 + NAD(+) = 15-oxo-(5S,6R)-dihydroxy-(7E,9E,11Z,13E)-eicosatetraenoate + NADH + H(+)</text>
        <dbReference type="Rhea" id="RHEA:41572"/>
        <dbReference type="ChEBI" id="CHEBI:15378"/>
        <dbReference type="ChEBI" id="CHEBI:57540"/>
        <dbReference type="ChEBI" id="CHEBI:57945"/>
        <dbReference type="ChEBI" id="CHEBI:67026"/>
        <dbReference type="ChEBI" id="CHEBI:78311"/>
    </reaction>
    <physiologicalReaction direction="left-to-right" evidence="16">
        <dbReference type="Rhea" id="RHEA:41573"/>
    </physiologicalReaction>
</comment>
<dbReference type="Pfam" id="PF00106">
    <property type="entry name" value="adh_short"/>
    <property type="match status" value="1"/>
</dbReference>
<dbReference type="GO" id="GO:0005737">
    <property type="term" value="C:cytoplasm"/>
    <property type="evidence" value="ECO:0007669"/>
    <property type="project" value="TreeGrafter"/>
</dbReference>
<comment type="catalytic activity">
    <reaction evidence="10">
        <text>resolvin D1 + NAD(+) = 8-oxoresolvin D1 + NADH + H(+)</text>
        <dbReference type="Rhea" id="RHEA:50124"/>
        <dbReference type="ChEBI" id="CHEBI:15378"/>
        <dbReference type="ChEBI" id="CHEBI:57540"/>
        <dbReference type="ChEBI" id="CHEBI:57945"/>
        <dbReference type="ChEBI" id="CHEBI:132079"/>
        <dbReference type="ChEBI" id="CHEBI:132080"/>
    </reaction>
    <physiologicalReaction direction="left-to-right" evidence="10">
        <dbReference type="Rhea" id="RHEA:50125"/>
    </physiologicalReaction>
</comment>
<evidence type="ECO:0000256" key="9">
    <source>
        <dbReference type="ARBA" id="ARBA00047325"/>
    </source>
</evidence>
<evidence type="ECO:0000256" key="15">
    <source>
        <dbReference type="ARBA" id="ARBA00048393"/>
    </source>
</evidence>
<evidence type="ECO:0000256" key="21">
    <source>
        <dbReference type="ARBA" id="ARBA00049188"/>
    </source>
</evidence>
<comment type="caution">
    <text evidence="23">The sequence shown here is derived from an EMBL/GenBank/DDBJ whole genome shotgun (WGS) entry which is preliminary data.</text>
</comment>
<evidence type="ECO:0000256" key="11">
    <source>
        <dbReference type="ARBA" id="ARBA00048008"/>
    </source>
</evidence>
<dbReference type="EC" id="1.1.1.232" evidence="4"/>
<evidence type="ECO:0000256" key="19">
    <source>
        <dbReference type="ARBA" id="ARBA00048921"/>
    </source>
</evidence>
<comment type="catalytic activity">
    <reaction evidence="13">
        <text>(11R)-hydroxy-(5Z,8Z,12E,14Z)-eicosatetraenoate + NAD(+) = 11-oxo-(5Z,8Z,12E,14Z)-eicosatetraenoate + NADH + H(+)</text>
        <dbReference type="Rhea" id="RHEA:48640"/>
        <dbReference type="ChEBI" id="CHEBI:15378"/>
        <dbReference type="ChEBI" id="CHEBI:57540"/>
        <dbReference type="ChEBI" id="CHEBI:57945"/>
        <dbReference type="ChEBI" id="CHEBI:78836"/>
        <dbReference type="ChEBI" id="CHEBI:90697"/>
    </reaction>
    <physiologicalReaction direction="left-to-right" evidence="13">
        <dbReference type="Rhea" id="RHEA:48641"/>
    </physiologicalReaction>
</comment>
<dbReference type="PRINTS" id="PR00080">
    <property type="entry name" value="SDRFAMILY"/>
</dbReference>
<evidence type="ECO:0000256" key="13">
    <source>
        <dbReference type="ARBA" id="ARBA00048144"/>
    </source>
</evidence>
<evidence type="ECO:0000256" key="1">
    <source>
        <dbReference type="ARBA" id="ARBA00006484"/>
    </source>
</evidence>
<comment type="catalytic activity">
    <reaction evidence="12">
        <text>15-oxo-(5S,6R)-dihydroxy-(7E,9E,11Z)-eicosatrienoate + NADH + H(+) = (5S,6R,15S)-trihydroxy-(7E,9E,11Z)-eicosatrienoate + NAD(+)</text>
        <dbReference type="Rhea" id="RHEA:41596"/>
        <dbReference type="ChEBI" id="CHEBI:15378"/>
        <dbReference type="ChEBI" id="CHEBI:57540"/>
        <dbReference type="ChEBI" id="CHEBI:57945"/>
        <dbReference type="ChEBI" id="CHEBI:78325"/>
        <dbReference type="ChEBI" id="CHEBI:78329"/>
    </reaction>
    <physiologicalReaction direction="left-to-right" evidence="12">
        <dbReference type="Rhea" id="RHEA:41597"/>
    </physiologicalReaction>
</comment>
<comment type="similarity">
    <text evidence="1 22">Belongs to the short-chain dehydrogenases/reductases (SDR) family.</text>
</comment>
<dbReference type="EC" id="1.1.1.141" evidence="3"/>
<keyword evidence="24" id="KW-1185">Reference proteome</keyword>
<evidence type="ECO:0000256" key="2">
    <source>
        <dbReference type="ARBA" id="ARBA00023002"/>
    </source>
</evidence>
<evidence type="ECO:0000256" key="4">
    <source>
        <dbReference type="ARBA" id="ARBA00039060"/>
    </source>
</evidence>
<protein>
    <recommendedName>
        <fullName evidence="5">15-hydroxyprostaglandin dehydrogenase [NAD(+)]</fullName>
        <ecNumber evidence="3">1.1.1.141</ecNumber>
        <ecNumber evidence="4">1.1.1.232</ecNumber>
    </recommendedName>
    <alternativeName>
        <fullName evidence="7">Eicosanoid/docosanoid dehydrogenase [NAD(+)]</fullName>
    </alternativeName>
    <alternativeName>
        <fullName evidence="6">Prostaglandin dehydrogenase 1</fullName>
    </alternativeName>
</protein>
<name>A0A8T0EWD9_ARGBR</name>
<dbReference type="PANTHER" id="PTHR44229">
    <property type="entry name" value="15-HYDROXYPROSTAGLANDIN DEHYDROGENASE [NAD(+)]"/>
    <property type="match status" value="1"/>
</dbReference>
<sequence length="248" mass="26965">MNFTGKAALITGGAQGIGRAYAKALLDIGMKVCVCDILEREALEFIESLPENQKSNAIFQKCDVSSLADLKNAFARVVSEFGRIDIVINNAGVLTEQNYMKEIEINFTAVIQGTLIAFEHMDISKGGHGGYIINTASEAGLEPLYLAPVYSATKCGVVGFTKSLGSDYHYKKTGIKVNAICPGPIDTVLFHAFPKGSIDEEESKKYGSLRKPIKPEEVGKALLKLLEEDKNGAMLKIDCDGLRYYLSL</sequence>
<evidence type="ECO:0000256" key="6">
    <source>
        <dbReference type="ARBA" id="ARBA00041812"/>
    </source>
</evidence>
<dbReference type="PANTHER" id="PTHR44229:SF4">
    <property type="entry name" value="15-HYDROXYPROSTAGLANDIN DEHYDROGENASE [NAD(+)]"/>
    <property type="match status" value="1"/>
</dbReference>
<evidence type="ECO:0000256" key="12">
    <source>
        <dbReference type="ARBA" id="ARBA00048140"/>
    </source>
</evidence>
<accession>A0A8T0EWD9</accession>
<comment type="function">
    <text evidence="8">Catalyzes the NAD-dependent dehydrogenation (oxidation) of a broad array of hydroxylated polyunsaturated fatty acids (mainly eicosanoids and docosanoids, including prostaglandins, lipoxins and resolvins), yielding their corresponding keto (oxo) metabolites. Decreases the levels of the pro-proliferative prostaglandins such as prostaglandin E2 (whose activity is increased in cancer because of an increase in the expression of cyclooxygenase 2) and generates oxo-fatty acid products that can profoundly influence cell function by abrogating pro-inflammatory cytokine expression. Converts resolvins E1, D1 and D2 to their oxo products, which represents a mode of resolvin inactivation. Resolvin E1 plays important roles during the resolution phase of acute inflammation, while resolvins D1 and D2 have a unique role in obesity-induced adipose inflammation.</text>
</comment>
<dbReference type="InterPro" id="IPR036291">
    <property type="entry name" value="NAD(P)-bd_dom_sf"/>
</dbReference>
<comment type="catalytic activity">
    <reaction evidence="19">
        <text>resolvin D2 + NAD(+) = 16-oxoresolvin D2 + NADH + H(+)</text>
        <dbReference type="Rhea" id="RHEA:53588"/>
        <dbReference type="ChEBI" id="CHEBI:15378"/>
        <dbReference type="ChEBI" id="CHEBI:57540"/>
        <dbReference type="ChEBI" id="CHEBI:57945"/>
        <dbReference type="ChEBI" id="CHEBI:133367"/>
        <dbReference type="ChEBI" id="CHEBI:137498"/>
    </reaction>
    <physiologicalReaction direction="left-to-right" evidence="19">
        <dbReference type="Rhea" id="RHEA:53589"/>
    </physiologicalReaction>
</comment>
<comment type="catalytic activity">
    <reaction evidence="20">
        <text>(15S)-hydroxy-(5Z,8Z,11Z,13E)-eicosatetraenoate + NAD(+) = 15-oxo-(5Z,8Z,11Z,13E)-eicosatetraenoate + NADH + H(+)</text>
        <dbReference type="Rhea" id="RHEA:23260"/>
        <dbReference type="ChEBI" id="CHEBI:15378"/>
        <dbReference type="ChEBI" id="CHEBI:57409"/>
        <dbReference type="ChEBI" id="CHEBI:57410"/>
        <dbReference type="ChEBI" id="CHEBI:57540"/>
        <dbReference type="ChEBI" id="CHEBI:57945"/>
        <dbReference type="EC" id="1.1.1.232"/>
    </reaction>
    <physiologicalReaction direction="left-to-right" evidence="20">
        <dbReference type="Rhea" id="RHEA:23261"/>
    </physiologicalReaction>
</comment>
<evidence type="ECO:0000256" key="5">
    <source>
        <dbReference type="ARBA" id="ARBA00040276"/>
    </source>
</evidence>
<keyword evidence="2" id="KW-0560">Oxidoreductase</keyword>
<comment type="catalytic activity">
    <reaction evidence="15">
        <text>resolvin D2 + NAD(+) = 7-oxoresolvin D2 + NADH + H(+)</text>
        <dbReference type="Rhea" id="RHEA:53584"/>
        <dbReference type="ChEBI" id="CHEBI:15378"/>
        <dbReference type="ChEBI" id="CHEBI:57540"/>
        <dbReference type="ChEBI" id="CHEBI:57945"/>
        <dbReference type="ChEBI" id="CHEBI:133367"/>
        <dbReference type="ChEBI" id="CHEBI:137497"/>
    </reaction>
    <physiologicalReaction direction="left-to-right" evidence="15">
        <dbReference type="Rhea" id="RHEA:53585"/>
    </physiologicalReaction>
</comment>
<evidence type="ECO:0000256" key="7">
    <source>
        <dbReference type="ARBA" id="ARBA00042026"/>
    </source>
</evidence>